<dbReference type="Proteomes" id="UP000288805">
    <property type="component" value="Unassembled WGS sequence"/>
</dbReference>
<dbReference type="EMBL" id="QGNW01002567">
    <property type="protein sequence ID" value="RVW17950.1"/>
    <property type="molecule type" value="Genomic_DNA"/>
</dbReference>
<sequence>MSKGLVRSLGTSRFLDWGTLDAHGSVGGLLICWDKRTLEVLEMEMGNFSISYRLRNVEDGLVWVFTGVYEPFSKEDRDCMWEELGAIRGIWDDPWCLGGDFNVILSQRERSSQRRLTGAMRRFTQIVDELELLDLPLQGGALTWSGGRNN</sequence>
<dbReference type="Gene3D" id="3.60.10.10">
    <property type="entry name" value="Endonuclease/exonuclease/phosphatase"/>
    <property type="match status" value="1"/>
</dbReference>
<proteinExistence type="predicted"/>
<evidence type="ECO:0000313" key="1">
    <source>
        <dbReference type="EMBL" id="RVW17950.1"/>
    </source>
</evidence>
<dbReference type="SUPFAM" id="SSF56219">
    <property type="entry name" value="DNase I-like"/>
    <property type="match status" value="1"/>
</dbReference>
<name>A0A438C3W9_VITVI</name>
<comment type="caution">
    <text evidence="1">The sequence shown here is derived from an EMBL/GenBank/DDBJ whole genome shotgun (WGS) entry which is preliminary data.</text>
</comment>
<organism evidence="1 2">
    <name type="scientific">Vitis vinifera</name>
    <name type="common">Grape</name>
    <dbReference type="NCBI Taxonomy" id="29760"/>
    <lineage>
        <taxon>Eukaryota</taxon>
        <taxon>Viridiplantae</taxon>
        <taxon>Streptophyta</taxon>
        <taxon>Embryophyta</taxon>
        <taxon>Tracheophyta</taxon>
        <taxon>Spermatophyta</taxon>
        <taxon>Magnoliopsida</taxon>
        <taxon>eudicotyledons</taxon>
        <taxon>Gunneridae</taxon>
        <taxon>Pentapetalae</taxon>
        <taxon>rosids</taxon>
        <taxon>Vitales</taxon>
        <taxon>Vitaceae</taxon>
        <taxon>Viteae</taxon>
        <taxon>Vitis</taxon>
    </lineage>
</organism>
<evidence type="ECO:0000313" key="2">
    <source>
        <dbReference type="Proteomes" id="UP000288805"/>
    </source>
</evidence>
<dbReference type="InterPro" id="IPR036691">
    <property type="entry name" value="Endo/exonu/phosph_ase_sf"/>
</dbReference>
<protein>
    <recommendedName>
        <fullName evidence="3">Endonuclease/exonuclease/phosphatase domain-containing protein</fullName>
    </recommendedName>
</protein>
<gene>
    <name evidence="1" type="ORF">CK203_108013</name>
</gene>
<reference evidence="1 2" key="1">
    <citation type="journal article" date="2018" name="PLoS Genet.">
        <title>Population sequencing reveals clonal diversity and ancestral inbreeding in the grapevine cultivar Chardonnay.</title>
        <authorList>
            <person name="Roach M.J."/>
            <person name="Johnson D.L."/>
            <person name="Bohlmann J."/>
            <person name="van Vuuren H.J."/>
            <person name="Jones S.J."/>
            <person name="Pretorius I.S."/>
            <person name="Schmidt S.A."/>
            <person name="Borneman A.R."/>
        </authorList>
    </citation>
    <scope>NUCLEOTIDE SEQUENCE [LARGE SCALE GENOMIC DNA]</scope>
    <source>
        <strain evidence="2">cv. Chardonnay</strain>
        <tissue evidence="1">Leaf</tissue>
    </source>
</reference>
<dbReference type="AlphaFoldDB" id="A0A438C3W9"/>
<accession>A0A438C3W9</accession>
<evidence type="ECO:0008006" key="3">
    <source>
        <dbReference type="Google" id="ProtNLM"/>
    </source>
</evidence>